<gene>
    <name evidence="1" type="ORF">SAMN05192533_105151</name>
</gene>
<dbReference type="AlphaFoldDB" id="A0A1H8ATD9"/>
<reference evidence="2" key="1">
    <citation type="submission" date="2016-10" db="EMBL/GenBank/DDBJ databases">
        <authorList>
            <person name="Varghese N."/>
            <person name="Submissions S."/>
        </authorList>
    </citation>
    <scope>NUCLEOTIDE SEQUENCE [LARGE SCALE GENOMIC DNA]</scope>
    <source>
        <strain evidence="2">B48,IBRC-M 10115,DSM 25386,CECT 8001</strain>
    </source>
</reference>
<dbReference type="RefSeq" id="WP_090743935.1">
    <property type="nucleotide sequence ID" value="NZ_FOBW01000005.1"/>
</dbReference>
<dbReference type="Proteomes" id="UP000198553">
    <property type="component" value="Unassembled WGS sequence"/>
</dbReference>
<organism evidence="1 2">
    <name type="scientific">Mesobacillus persicus</name>
    <dbReference type="NCBI Taxonomy" id="930146"/>
    <lineage>
        <taxon>Bacteria</taxon>
        <taxon>Bacillati</taxon>
        <taxon>Bacillota</taxon>
        <taxon>Bacilli</taxon>
        <taxon>Bacillales</taxon>
        <taxon>Bacillaceae</taxon>
        <taxon>Mesobacillus</taxon>
    </lineage>
</organism>
<evidence type="ECO:0000313" key="1">
    <source>
        <dbReference type="EMBL" id="SEM74051.1"/>
    </source>
</evidence>
<dbReference type="EMBL" id="FOBW01000005">
    <property type="protein sequence ID" value="SEM74051.1"/>
    <property type="molecule type" value="Genomic_DNA"/>
</dbReference>
<keyword evidence="2" id="KW-1185">Reference proteome</keyword>
<accession>A0A1H8ATD9</accession>
<proteinExistence type="predicted"/>
<protein>
    <submittedName>
        <fullName evidence="1">Uncharacterized protein</fullName>
    </submittedName>
</protein>
<sequence>MEKTVVVKESRGKTTLEKFMELSKSLGLDVELRKDPLSPNDPHYSRAIPLNWEDIAGKRYNSR</sequence>
<name>A0A1H8ATD9_9BACI</name>
<evidence type="ECO:0000313" key="2">
    <source>
        <dbReference type="Proteomes" id="UP000198553"/>
    </source>
</evidence>